<gene>
    <name evidence="1" type="ORF">K2173_009803</name>
</gene>
<proteinExistence type="predicted"/>
<evidence type="ECO:0000313" key="1">
    <source>
        <dbReference type="EMBL" id="KAJ8759702.1"/>
    </source>
</evidence>
<dbReference type="EMBL" id="JAIWQS010000007">
    <property type="protein sequence ID" value="KAJ8759702.1"/>
    <property type="molecule type" value="Genomic_DNA"/>
</dbReference>
<dbReference type="AlphaFoldDB" id="A0AAV8SYZ4"/>
<protein>
    <submittedName>
        <fullName evidence="1">Uncharacterized protein</fullName>
    </submittedName>
</protein>
<sequence length="79" mass="9110">MALIYRLRVADANLLSNYFCHQSPIFVVTSEILSSYELDLDHQWIGPKIYAEFLPDGRTLLNTVAIEAVSDYAKILLYW</sequence>
<name>A0AAV8SYZ4_9ROSI</name>
<organism evidence="1 2">
    <name type="scientific">Erythroxylum novogranatense</name>
    <dbReference type="NCBI Taxonomy" id="1862640"/>
    <lineage>
        <taxon>Eukaryota</taxon>
        <taxon>Viridiplantae</taxon>
        <taxon>Streptophyta</taxon>
        <taxon>Embryophyta</taxon>
        <taxon>Tracheophyta</taxon>
        <taxon>Spermatophyta</taxon>
        <taxon>Magnoliopsida</taxon>
        <taxon>eudicotyledons</taxon>
        <taxon>Gunneridae</taxon>
        <taxon>Pentapetalae</taxon>
        <taxon>rosids</taxon>
        <taxon>fabids</taxon>
        <taxon>Malpighiales</taxon>
        <taxon>Erythroxylaceae</taxon>
        <taxon>Erythroxylum</taxon>
    </lineage>
</organism>
<accession>A0AAV8SYZ4</accession>
<keyword evidence="2" id="KW-1185">Reference proteome</keyword>
<evidence type="ECO:0000313" key="2">
    <source>
        <dbReference type="Proteomes" id="UP001159364"/>
    </source>
</evidence>
<dbReference type="Proteomes" id="UP001159364">
    <property type="component" value="Linkage Group LG07"/>
</dbReference>
<reference evidence="1 2" key="1">
    <citation type="submission" date="2021-09" db="EMBL/GenBank/DDBJ databases">
        <title>Genomic insights and catalytic innovation underlie evolution of tropane alkaloids biosynthesis.</title>
        <authorList>
            <person name="Wang Y.-J."/>
            <person name="Tian T."/>
            <person name="Huang J.-P."/>
            <person name="Huang S.-X."/>
        </authorList>
    </citation>
    <scope>NUCLEOTIDE SEQUENCE [LARGE SCALE GENOMIC DNA]</scope>
    <source>
        <strain evidence="1">KIB-2018</strain>
        <tissue evidence="1">Leaf</tissue>
    </source>
</reference>
<comment type="caution">
    <text evidence="1">The sequence shown here is derived from an EMBL/GenBank/DDBJ whole genome shotgun (WGS) entry which is preliminary data.</text>
</comment>